<comment type="caution">
    <text evidence="1">The sequence shown here is derived from an EMBL/GenBank/DDBJ whole genome shotgun (WGS) entry which is preliminary data.</text>
</comment>
<dbReference type="RefSeq" id="WP_265264400.1">
    <property type="nucleotide sequence ID" value="NZ_JAIHOM010000041.1"/>
</dbReference>
<proteinExistence type="predicted"/>
<name>A0ABT3L538_9CYAN</name>
<accession>A0ABT3L538</accession>
<evidence type="ECO:0000313" key="1">
    <source>
        <dbReference type="EMBL" id="MCW6036622.1"/>
    </source>
</evidence>
<organism evidence="1 2">
    <name type="scientific">Spirulina subsalsa FACHB-351</name>
    <dbReference type="NCBI Taxonomy" id="234711"/>
    <lineage>
        <taxon>Bacteria</taxon>
        <taxon>Bacillati</taxon>
        <taxon>Cyanobacteriota</taxon>
        <taxon>Cyanophyceae</taxon>
        <taxon>Spirulinales</taxon>
        <taxon>Spirulinaceae</taxon>
        <taxon>Spirulina</taxon>
    </lineage>
</organism>
<sequence length="79" mass="8856">MKSGSWITVRTTSTRWEADLMQQILTSHEIPCRVVSLGASACFLSGEAALQVFPQDRWTALLLLSPQEEEDLDDFPEDS</sequence>
<evidence type="ECO:0000313" key="2">
    <source>
        <dbReference type="Proteomes" id="UP001526426"/>
    </source>
</evidence>
<reference evidence="1 2" key="1">
    <citation type="submission" date="2021-08" db="EMBL/GenBank/DDBJ databases">
        <title>Draft genome sequence of Spirulina subsalsa with high tolerance to salinity and hype-accumulation of phycocyanin.</title>
        <authorList>
            <person name="Pei H."/>
            <person name="Jiang L."/>
        </authorList>
    </citation>
    <scope>NUCLEOTIDE SEQUENCE [LARGE SCALE GENOMIC DNA]</scope>
    <source>
        <strain evidence="1 2">FACHB-351</strain>
    </source>
</reference>
<keyword evidence="2" id="KW-1185">Reference proteome</keyword>
<protein>
    <recommendedName>
        <fullName evidence="3">DUF2007 domain-containing protein</fullName>
    </recommendedName>
</protein>
<dbReference type="Proteomes" id="UP001526426">
    <property type="component" value="Unassembled WGS sequence"/>
</dbReference>
<evidence type="ECO:0008006" key="3">
    <source>
        <dbReference type="Google" id="ProtNLM"/>
    </source>
</evidence>
<gene>
    <name evidence="1" type="ORF">K4A83_10150</name>
</gene>
<dbReference type="EMBL" id="JAIHOM010000041">
    <property type="protein sequence ID" value="MCW6036622.1"/>
    <property type="molecule type" value="Genomic_DNA"/>
</dbReference>